<name>A0AAW7YWX0_9STAP</name>
<evidence type="ECO:0000313" key="2">
    <source>
        <dbReference type="EMBL" id="MDO6575250.1"/>
    </source>
</evidence>
<reference evidence="2" key="1">
    <citation type="submission" date="2023-07" db="EMBL/GenBank/DDBJ databases">
        <title>Genome content predicts the carbon catabolic preferences of heterotrophic bacteria.</title>
        <authorList>
            <person name="Gralka M."/>
        </authorList>
    </citation>
    <scope>NUCLEOTIDE SEQUENCE</scope>
    <source>
        <strain evidence="2">E2R20</strain>
    </source>
</reference>
<dbReference type="InterPro" id="IPR009061">
    <property type="entry name" value="DNA-bd_dom_put_sf"/>
</dbReference>
<dbReference type="EMBL" id="JAUOQO010000405">
    <property type="protein sequence ID" value="MDO6575250.1"/>
    <property type="molecule type" value="Genomic_DNA"/>
</dbReference>
<feature type="domain" description="Helix-turn-helix" evidence="1">
    <location>
        <begin position="17"/>
        <end position="65"/>
    </location>
</feature>
<evidence type="ECO:0000313" key="3">
    <source>
        <dbReference type="Proteomes" id="UP001170310"/>
    </source>
</evidence>
<dbReference type="SUPFAM" id="SSF46955">
    <property type="entry name" value="Putative DNA-binding domain"/>
    <property type="match status" value="1"/>
</dbReference>
<keyword evidence="3" id="KW-1185">Reference proteome</keyword>
<feature type="non-terminal residue" evidence="2">
    <location>
        <position position="1"/>
    </location>
</feature>
<dbReference type="AlphaFoldDB" id="A0AAW7YWX0"/>
<dbReference type="Gene3D" id="1.10.238.160">
    <property type="match status" value="1"/>
</dbReference>
<protein>
    <submittedName>
        <fullName evidence="2">Helix-turn-helix domain-containing protein</fullName>
    </submittedName>
</protein>
<gene>
    <name evidence="2" type="ORF">Q4528_14130</name>
</gene>
<dbReference type="RefSeq" id="WP_303522252.1">
    <property type="nucleotide sequence ID" value="NZ_JAUOQO010000405.1"/>
</dbReference>
<organism evidence="2 3">
    <name type="scientific">Staphylococcus pasteuri_A</name>
    <dbReference type="NCBI Taxonomy" id="3062664"/>
    <lineage>
        <taxon>Bacteria</taxon>
        <taxon>Bacillati</taxon>
        <taxon>Bacillota</taxon>
        <taxon>Bacilli</taxon>
        <taxon>Bacillales</taxon>
        <taxon>Staphylococcaceae</taxon>
        <taxon>Staphylococcus</taxon>
    </lineage>
</organism>
<comment type="caution">
    <text evidence="2">The sequence shown here is derived from an EMBL/GenBank/DDBJ whole genome shotgun (WGS) entry which is preliminary data.</text>
</comment>
<dbReference type="Proteomes" id="UP001170310">
    <property type="component" value="Unassembled WGS sequence"/>
</dbReference>
<dbReference type="InterPro" id="IPR041657">
    <property type="entry name" value="HTH_17"/>
</dbReference>
<sequence>IHGPSKKGDQMTNDLQLYTSKEVMGLLGVSESTLWRRIKDGTIPTPTKIAGLRRWRHADLAQMIADATPEPAHPVRKRSRAA</sequence>
<proteinExistence type="predicted"/>
<dbReference type="Pfam" id="PF12728">
    <property type="entry name" value="HTH_17"/>
    <property type="match status" value="1"/>
</dbReference>
<accession>A0AAW7YWX0</accession>
<evidence type="ECO:0000259" key="1">
    <source>
        <dbReference type="Pfam" id="PF12728"/>
    </source>
</evidence>